<evidence type="ECO:0000256" key="2">
    <source>
        <dbReference type="ARBA" id="ARBA00022801"/>
    </source>
</evidence>
<organism evidence="8 9">
    <name type="scientific">Micromonospora kangleipakensis</name>
    <dbReference type="NCBI Taxonomy" id="1077942"/>
    <lineage>
        <taxon>Bacteria</taxon>
        <taxon>Bacillati</taxon>
        <taxon>Actinomycetota</taxon>
        <taxon>Actinomycetes</taxon>
        <taxon>Micromonosporales</taxon>
        <taxon>Micromonosporaceae</taxon>
        <taxon>Micromonospora</taxon>
    </lineage>
</organism>
<dbReference type="PANTHER" id="PTHR11274:SF0">
    <property type="entry name" value="GENERAL TRANSCRIPTION AND DNA REPAIR FACTOR IIH HELICASE SUBUNIT XPB"/>
    <property type="match status" value="1"/>
</dbReference>
<dbReference type="InterPro" id="IPR027417">
    <property type="entry name" value="P-loop_NTPase"/>
</dbReference>
<dbReference type="CDD" id="cd17926">
    <property type="entry name" value="DEXHc_RE"/>
    <property type="match status" value="1"/>
</dbReference>
<dbReference type="PANTHER" id="PTHR11274">
    <property type="entry name" value="RAD25/XP-B DNA REPAIR HELICASE"/>
    <property type="match status" value="1"/>
</dbReference>
<dbReference type="GO" id="GO:0005524">
    <property type="term" value="F:ATP binding"/>
    <property type="evidence" value="ECO:0007669"/>
    <property type="project" value="UniProtKB-KW"/>
</dbReference>
<feature type="region of interest" description="Disordered" evidence="5">
    <location>
        <begin position="462"/>
        <end position="483"/>
    </location>
</feature>
<dbReference type="Proteomes" id="UP000294114">
    <property type="component" value="Unassembled WGS sequence"/>
</dbReference>
<dbReference type="GO" id="GO:0016787">
    <property type="term" value="F:hydrolase activity"/>
    <property type="evidence" value="ECO:0007669"/>
    <property type="project" value="UniProtKB-KW"/>
</dbReference>
<evidence type="ECO:0000313" key="9">
    <source>
        <dbReference type="Proteomes" id="UP000294114"/>
    </source>
</evidence>
<dbReference type="PROSITE" id="PS51194">
    <property type="entry name" value="HELICASE_CTER"/>
    <property type="match status" value="1"/>
</dbReference>
<dbReference type="InterPro" id="IPR006935">
    <property type="entry name" value="Helicase/UvrB_N"/>
</dbReference>
<gene>
    <name evidence="8" type="ORF">EV384_2044</name>
</gene>
<dbReference type="SMART" id="SM00490">
    <property type="entry name" value="HELICc"/>
    <property type="match status" value="1"/>
</dbReference>
<proteinExistence type="predicted"/>
<evidence type="ECO:0000256" key="4">
    <source>
        <dbReference type="ARBA" id="ARBA00022840"/>
    </source>
</evidence>
<evidence type="ECO:0000256" key="3">
    <source>
        <dbReference type="ARBA" id="ARBA00022806"/>
    </source>
</evidence>
<dbReference type="InterPro" id="IPR014001">
    <property type="entry name" value="Helicase_ATP-bd"/>
</dbReference>
<accession>A0A4Q8B836</accession>
<feature type="domain" description="Helicase ATP-binding" evidence="6">
    <location>
        <begin position="42"/>
        <end position="199"/>
    </location>
</feature>
<keyword evidence="3 8" id="KW-0347">Helicase</keyword>
<evidence type="ECO:0000313" key="8">
    <source>
        <dbReference type="EMBL" id="RZU73628.1"/>
    </source>
</evidence>
<dbReference type="OrthoDB" id="9776021at2"/>
<dbReference type="RefSeq" id="WP_130332288.1">
    <property type="nucleotide sequence ID" value="NZ_SHLD01000001.1"/>
</dbReference>
<evidence type="ECO:0000256" key="5">
    <source>
        <dbReference type="SAM" id="MobiDB-lite"/>
    </source>
</evidence>
<dbReference type="SUPFAM" id="SSF52540">
    <property type="entry name" value="P-loop containing nucleoside triphosphate hydrolases"/>
    <property type="match status" value="1"/>
</dbReference>
<reference evidence="8 9" key="1">
    <citation type="submission" date="2019-02" db="EMBL/GenBank/DDBJ databases">
        <title>Sequencing the genomes of 1000 actinobacteria strains.</title>
        <authorList>
            <person name="Klenk H.-P."/>
        </authorList>
    </citation>
    <scope>NUCLEOTIDE SEQUENCE [LARGE SCALE GENOMIC DNA]</scope>
    <source>
        <strain evidence="8 9">DSM 45612</strain>
    </source>
</reference>
<keyword evidence="2" id="KW-0378">Hydrolase</keyword>
<keyword evidence="4" id="KW-0067">ATP-binding</keyword>
<keyword evidence="9" id="KW-1185">Reference proteome</keyword>
<dbReference type="PROSITE" id="PS51192">
    <property type="entry name" value="HELICASE_ATP_BIND_1"/>
    <property type="match status" value="1"/>
</dbReference>
<dbReference type="InterPro" id="IPR001650">
    <property type="entry name" value="Helicase_C-like"/>
</dbReference>
<evidence type="ECO:0000256" key="1">
    <source>
        <dbReference type="ARBA" id="ARBA00022741"/>
    </source>
</evidence>
<dbReference type="GO" id="GO:0003677">
    <property type="term" value="F:DNA binding"/>
    <property type="evidence" value="ECO:0007669"/>
    <property type="project" value="InterPro"/>
</dbReference>
<sequence length="691" mass="76284">MSAAEGPAGEGYRTDASANRLADPRHVDLAPWQLDAVETWVSGSDRPAYRGTLEIFTGGGKSLIALECIRRAAFLEPQLRVAIVVPTLALARQWHDVVLRHTMLDPRDVGRLDGEHKDDLKSKRILISVLNTAAERLPELAVAAAAPLMLVVDECHRAGAPRFSRVLETRAPFRLGLSATAERDDVDEQGLPIQYDDHILGEKLGPLVYRFDLRAARKVGWLPEYTVHHHAVELTPEERRRYEQLTRRIDDLSERLDDFGVPSSLVRQATGRPGEMGALARSYVGTVAQRKDLLYRAGERTRVVTEILCGLVDRADKPRALFFHERIDEAVDLHRRLTEAGLGFPIGLEHSGLPEAQRRDALARFAQGSTPVLVSVKSLIEGIDVPDADVGISVASSSSVRQRVQALGRVLRRRFDGGSKHAEMHIIYVHDTVDEAIYAKEDWSDLTGEAVNRYRLWRVGAAEPDDRQGPPRTPRPTEDQFWDSLGRKVPSEPVLWTPDLPVSEWSLDSRGSVTTVTDRLVANAQDVAPRVALIKSGGGRFRVSNRHRLIVVPDFEGGEVRAWLVGRLAEPFELIAPAGAETQSVAPAEEPEPGAPYCGPNDRKGGSYHIRQKAGGVIERRVASGREWAAVDPSDGPADLVDNAVRLLHAWRRTGESGLQFHLNQAGDAYYVSGGQIRFLARVPGGFAWPN</sequence>
<keyword evidence="1" id="KW-0547">Nucleotide-binding</keyword>
<evidence type="ECO:0000259" key="7">
    <source>
        <dbReference type="PROSITE" id="PS51194"/>
    </source>
</evidence>
<dbReference type="Gene3D" id="3.40.50.300">
    <property type="entry name" value="P-loop containing nucleotide triphosphate hydrolases"/>
    <property type="match status" value="2"/>
</dbReference>
<dbReference type="GO" id="GO:0004386">
    <property type="term" value="F:helicase activity"/>
    <property type="evidence" value="ECO:0007669"/>
    <property type="project" value="UniProtKB-KW"/>
</dbReference>
<dbReference type="AlphaFoldDB" id="A0A4Q8B836"/>
<dbReference type="InterPro" id="IPR050615">
    <property type="entry name" value="ATP-dep_DNA_Helicase"/>
</dbReference>
<dbReference type="EMBL" id="SHLD01000001">
    <property type="protein sequence ID" value="RZU73628.1"/>
    <property type="molecule type" value="Genomic_DNA"/>
</dbReference>
<dbReference type="Pfam" id="PF00271">
    <property type="entry name" value="Helicase_C"/>
    <property type="match status" value="1"/>
</dbReference>
<evidence type="ECO:0000259" key="6">
    <source>
        <dbReference type="PROSITE" id="PS51192"/>
    </source>
</evidence>
<name>A0A4Q8B836_9ACTN</name>
<feature type="domain" description="Helicase C-terminal" evidence="7">
    <location>
        <begin position="289"/>
        <end position="452"/>
    </location>
</feature>
<dbReference type="SMART" id="SM00487">
    <property type="entry name" value="DEXDc"/>
    <property type="match status" value="1"/>
</dbReference>
<comment type="caution">
    <text evidence="8">The sequence shown here is derived from an EMBL/GenBank/DDBJ whole genome shotgun (WGS) entry which is preliminary data.</text>
</comment>
<dbReference type="Pfam" id="PF04851">
    <property type="entry name" value="ResIII"/>
    <property type="match status" value="1"/>
</dbReference>
<protein>
    <submittedName>
        <fullName evidence="8">Superfamily II DNA or RNA helicase</fullName>
    </submittedName>
</protein>